<dbReference type="Proteomes" id="UP000287962">
    <property type="component" value="Unassembled WGS sequence"/>
</dbReference>
<feature type="active site" description="Charge relay system" evidence="5 6">
    <location>
        <position position="334"/>
    </location>
</feature>
<dbReference type="InterPro" id="IPR036852">
    <property type="entry name" value="Peptidase_S8/S53_dom_sf"/>
</dbReference>
<dbReference type="GO" id="GO:0004252">
    <property type="term" value="F:serine-type endopeptidase activity"/>
    <property type="evidence" value="ECO:0007669"/>
    <property type="project" value="UniProtKB-UniRule"/>
</dbReference>
<dbReference type="Gene3D" id="3.40.50.200">
    <property type="entry name" value="Peptidase S8/S53 domain"/>
    <property type="match status" value="1"/>
</dbReference>
<dbReference type="InterPro" id="IPR022398">
    <property type="entry name" value="Peptidase_S8_His-AS"/>
</dbReference>
<dbReference type="Proteomes" id="UP000286928">
    <property type="component" value="Unassembled WGS sequence"/>
</dbReference>
<evidence type="ECO:0000256" key="2">
    <source>
        <dbReference type="ARBA" id="ARBA00022670"/>
    </source>
</evidence>
<evidence type="ECO:0000313" key="11">
    <source>
        <dbReference type="EMBL" id="RTH29635.1"/>
    </source>
</evidence>
<keyword evidence="3 6" id="KW-0378">Hydrolase</keyword>
<evidence type="ECO:0000256" key="6">
    <source>
        <dbReference type="PROSITE-ProRule" id="PRU01240"/>
    </source>
</evidence>
<dbReference type="Gene3D" id="2.60.120.380">
    <property type="match status" value="1"/>
</dbReference>
<dbReference type="EMBL" id="PEMD01000319">
    <property type="protein sequence ID" value="RTH29635.1"/>
    <property type="molecule type" value="Genomic_DNA"/>
</dbReference>
<dbReference type="AlphaFoldDB" id="A0A430RMC9"/>
<dbReference type="Pfam" id="PF05922">
    <property type="entry name" value="Inhibitor_I9"/>
    <property type="match status" value="1"/>
</dbReference>
<evidence type="ECO:0000259" key="8">
    <source>
        <dbReference type="Pfam" id="PF00082"/>
    </source>
</evidence>
<dbReference type="EMBL" id="PELV01000122">
    <property type="protein sequence ID" value="RTH19098.1"/>
    <property type="molecule type" value="Genomic_DNA"/>
</dbReference>
<reference evidence="12" key="1">
    <citation type="submission" date="2017-10" db="EMBL/GenBank/DDBJ databases">
        <authorList>
            <person name="Wilpiszeski R.L."/>
            <person name="Zhidan Z."/>
            <person name="House C.H."/>
        </authorList>
    </citation>
    <scope>NUCLEOTIDE SEQUENCE</scope>
    <source>
        <strain evidence="12">12_S12</strain>
    </source>
</reference>
<keyword evidence="2 6" id="KW-0645">Protease</keyword>
<dbReference type="InterPro" id="IPR034193">
    <property type="entry name" value="PCSK9_ProteinaseK-like"/>
</dbReference>
<evidence type="ECO:0000256" key="1">
    <source>
        <dbReference type="ARBA" id="ARBA00011073"/>
    </source>
</evidence>
<sequence>MLLLAACQTQRPAGSTGTYEAPLYKADDPQAIPGQYIVVFKKGAATQMLATLQAGEKGLTPLGLSSQDLTVQAVYTHALEGFAAQMSEKALETLRKDPRVAFIEADTYVQLSATQSNAPWGLDRIDQRNLPLNGSYTYSVTGSGVNVYVIDTGILTNHADFAGRAYVGYDALGGNGQDCNGHGTHVAGTVGGTTYGVAKGVRLYAVRVLDCNGSGTNSGVIAGVNWVAQNHVKPAVANMSLGGTASSALDTAVKNAIAAGVTFVVAAGNDNQDACLYSPARVAEAITVGATTNTDARASFSNYGSCLDLFAPGQNILSAWHTSTTATNTISGTSMASPHVAGAAALYLQQNPNATPSQVATALINGATTGKVTGAGTGSPNRLLFSPASEVVSEEPCTGCEKYTGTLSQGGSAYQPNGSYYYTSVSGTHEGYLQGPSGTDFDLYLQKWNGSAWVNVASATTASSTETIRYTGTAGYYRWRIHAYSGSGSYTFWMKRP</sequence>
<proteinExistence type="inferred from homology"/>
<evidence type="ECO:0000256" key="5">
    <source>
        <dbReference type="PIRSR" id="PIRSR615500-1"/>
    </source>
</evidence>
<dbReference type="PROSITE" id="PS00138">
    <property type="entry name" value="SUBTILASE_SER"/>
    <property type="match status" value="1"/>
</dbReference>
<dbReference type="EMBL" id="PEML01000133">
    <property type="protein sequence ID" value="RTI07827.1"/>
    <property type="molecule type" value="Genomic_DNA"/>
</dbReference>
<feature type="domain" description="Inhibitor I9" evidence="9">
    <location>
        <begin position="35"/>
        <end position="111"/>
    </location>
</feature>
<dbReference type="PROSITE" id="PS51892">
    <property type="entry name" value="SUBTILASE"/>
    <property type="match status" value="1"/>
</dbReference>
<evidence type="ECO:0000259" key="9">
    <source>
        <dbReference type="Pfam" id="PF05922"/>
    </source>
</evidence>
<dbReference type="SUPFAM" id="SSF52743">
    <property type="entry name" value="Subtilisin-like"/>
    <property type="match status" value="1"/>
</dbReference>
<dbReference type="Pfam" id="PF00082">
    <property type="entry name" value="Peptidase_S8"/>
    <property type="match status" value="1"/>
</dbReference>
<dbReference type="SUPFAM" id="SSF54897">
    <property type="entry name" value="Protease propeptides/inhibitors"/>
    <property type="match status" value="1"/>
</dbReference>
<keyword evidence="15" id="KW-1185">Reference proteome</keyword>
<comment type="caution">
    <text evidence="10">The sequence shown here is derived from an EMBL/GenBank/DDBJ whole genome shotgun (WGS) entry which is preliminary data.</text>
</comment>
<feature type="active site" description="Charge relay system" evidence="5 6">
    <location>
        <position position="151"/>
    </location>
</feature>
<evidence type="ECO:0000256" key="3">
    <source>
        <dbReference type="ARBA" id="ARBA00022801"/>
    </source>
</evidence>
<protein>
    <submittedName>
        <fullName evidence="10">Peptidase S8</fullName>
    </submittedName>
</protein>
<dbReference type="PRINTS" id="PR00723">
    <property type="entry name" value="SUBTILISIN"/>
</dbReference>
<gene>
    <name evidence="12" type="ORF">CSW25_05505</name>
    <name evidence="11" type="ORF">CSW33_12055</name>
    <name evidence="10" type="ORF">CSW41_04765</name>
</gene>
<organism evidence="10 14">
    <name type="scientific">Thermus scotoductus</name>
    <dbReference type="NCBI Taxonomy" id="37636"/>
    <lineage>
        <taxon>Bacteria</taxon>
        <taxon>Thermotogati</taxon>
        <taxon>Deinococcota</taxon>
        <taxon>Deinococci</taxon>
        <taxon>Thermales</taxon>
        <taxon>Thermaceae</taxon>
        <taxon>Thermus</taxon>
    </lineage>
</organism>
<dbReference type="Gene3D" id="3.30.70.80">
    <property type="entry name" value="Peptidase S8 propeptide/proteinase inhibitor I9"/>
    <property type="match status" value="1"/>
</dbReference>
<feature type="active site" description="Charge relay system" evidence="5 6">
    <location>
        <position position="182"/>
    </location>
</feature>
<evidence type="ECO:0000256" key="4">
    <source>
        <dbReference type="ARBA" id="ARBA00022825"/>
    </source>
</evidence>
<name>A0A430RMC9_THESC</name>
<evidence type="ECO:0000256" key="7">
    <source>
        <dbReference type="RuleBase" id="RU003355"/>
    </source>
</evidence>
<dbReference type="InterPro" id="IPR010259">
    <property type="entry name" value="S8pro/Inhibitor_I9"/>
</dbReference>
<evidence type="ECO:0000313" key="13">
    <source>
        <dbReference type="Proteomes" id="UP000286928"/>
    </source>
</evidence>
<evidence type="ECO:0000313" key="10">
    <source>
        <dbReference type="EMBL" id="RTH19098.1"/>
    </source>
</evidence>
<accession>A0A430RMC9</accession>
<dbReference type="PROSITE" id="PS00136">
    <property type="entry name" value="SUBTILASE_ASP"/>
    <property type="match status" value="1"/>
</dbReference>
<reference evidence="13 14" key="2">
    <citation type="journal article" date="2019" name="Extremophiles">
        <title>Biogeography of thermophiles and predominance of Thermus scotoductus in domestic water heaters.</title>
        <authorList>
            <person name="Wilpiszeski R.L."/>
            <person name="Zhang Z."/>
            <person name="House C.H."/>
        </authorList>
    </citation>
    <scope>NUCLEOTIDE SEQUENCE [LARGE SCALE GENOMIC DNA]</scope>
    <source>
        <strain evidence="12 15">12_S12</strain>
        <strain evidence="11 13">20_S20</strain>
        <strain evidence="10 14">28_S28</strain>
    </source>
</reference>
<feature type="domain" description="Peptidase S8/S53" evidence="8">
    <location>
        <begin position="142"/>
        <end position="372"/>
    </location>
</feature>
<evidence type="ECO:0000313" key="15">
    <source>
        <dbReference type="Proteomes" id="UP000287962"/>
    </source>
</evidence>
<dbReference type="PROSITE" id="PS00137">
    <property type="entry name" value="SUBTILASE_HIS"/>
    <property type="match status" value="1"/>
</dbReference>
<dbReference type="InterPro" id="IPR015500">
    <property type="entry name" value="Peptidase_S8_subtilisin-rel"/>
</dbReference>
<dbReference type="Proteomes" id="UP000287439">
    <property type="component" value="Unassembled WGS sequence"/>
</dbReference>
<dbReference type="InterPro" id="IPR050131">
    <property type="entry name" value="Peptidase_S8_subtilisin-like"/>
</dbReference>
<dbReference type="GO" id="GO:0005615">
    <property type="term" value="C:extracellular space"/>
    <property type="evidence" value="ECO:0007669"/>
    <property type="project" value="TreeGrafter"/>
</dbReference>
<evidence type="ECO:0000313" key="12">
    <source>
        <dbReference type="EMBL" id="RTI07827.1"/>
    </source>
</evidence>
<comment type="similarity">
    <text evidence="1 6 7">Belongs to the peptidase S8 family.</text>
</comment>
<dbReference type="PANTHER" id="PTHR43806">
    <property type="entry name" value="PEPTIDASE S8"/>
    <property type="match status" value="1"/>
</dbReference>
<dbReference type="InterPro" id="IPR000209">
    <property type="entry name" value="Peptidase_S8/S53_dom"/>
</dbReference>
<dbReference type="PANTHER" id="PTHR43806:SF11">
    <property type="entry name" value="CEREVISIN-RELATED"/>
    <property type="match status" value="1"/>
</dbReference>
<keyword evidence="4 6" id="KW-0720">Serine protease</keyword>
<dbReference type="InterPro" id="IPR023827">
    <property type="entry name" value="Peptidase_S8_Asp-AS"/>
</dbReference>
<evidence type="ECO:0000313" key="14">
    <source>
        <dbReference type="Proteomes" id="UP000287439"/>
    </source>
</evidence>
<dbReference type="FunFam" id="3.40.50.200:FF:000014">
    <property type="entry name" value="Proteinase K"/>
    <property type="match status" value="1"/>
</dbReference>
<dbReference type="InterPro" id="IPR037045">
    <property type="entry name" value="S8pro/Inhibitor_I9_sf"/>
</dbReference>
<dbReference type="CDD" id="cd04077">
    <property type="entry name" value="Peptidases_S8_PCSK9_ProteinaseK_like"/>
    <property type="match status" value="1"/>
</dbReference>
<dbReference type="InterPro" id="IPR023828">
    <property type="entry name" value="Peptidase_S8_Ser-AS"/>
</dbReference>
<dbReference type="GO" id="GO:0006508">
    <property type="term" value="P:proteolysis"/>
    <property type="evidence" value="ECO:0007669"/>
    <property type="project" value="UniProtKB-KW"/>
</dbReference>